<accession>I3WYP0</accession>
<dbReference type="RefSeq" id="WP_014760945.1">
    <property type="nucleotide sequence ID" value="NC_018000.1"/>
</dbReference>
<dbReference type="HOGENOM" id="CLU_159314_0_0_5"/>
<dbReference type="AlphaFoldDB" id="I3WYP0"/>
<dbReference type="EMBL" id="CP003563">
    <property type="protein sequence ID" value="AFL48746.1"/>
    <property type="molecule type" value="Genomic_DNA"/>
</dbReference>
<name>I3WYP0_SINF2</name>
<organism evidence="1 2">
    <name type="scientific">Sinorhizobium fredii (strain USDA 257)</name>
    <dbReference type="NCBI Taxonomy" id="1185652"/>
    <lineage>
        <taxon>Bacteria</taxon>
        <taxon>Pseudomonadati</taxon>
        <taxon>Pseudomonadota</taxon>
        <taxon>Alphaproteobacteria</taxon>
        <taxon>Hyphomicrobiales</taxon>
        <taxon>Rhizobiaceae</taxon>
        <taxon>Sinorhizobium/Ensifer group</taxon>
        <taxon>Sinorhizobium</taxon>
    </lineage>
</organism>
<dbReference type="Proteomes" id="UP000006180">
    <property type="component" value="Chromosome"/>
</dbReference>
<gene>
    <name evidence="1" type="ORF">USDA257_c01460</name>
</gene>
<dbReference type="KEGG" id="sfd:USDA257_c01460"/>
<reference evidence="1 2" key="1">
    <citation type="journal article" date="2012" name="J. Bacteriol.">
        <title>Complete genome sequence of the broad-host-range strain Sinorhizobium fredii USDA257.</title>
        <authorList>
            <person name="Schuldes J."/>
            <person name="Rodriguez Orbegoso M."/>
            <person name="Schmeisser C."/>
            <person name="Krishnan H.B."/>
            <person name="Daniel R."/>
            <person name="Streit W.R."/>
        </authorList>
    </citation>
    <scope>NUCLEOTIDE SEQUENCE [LARGE SCALE GENOMIC DNA]</scope>
    <source>
        <strain evidence="1 2">USDA 257</strain>
    </source>
</reference>
<protein>
    <submittedName>
        <fullName evidence="1">Uncharacterized protein</fullName>
    </submittedName>
</protein>
<evidence type="ECO:0000313" key="2">
    <source>
        <dbReference type="Proteomes" id="UP000006180"/>
    </source>
</evidence>
<dbReference type="Pfam" id="PF22278">
    <property type="entry name" value="DUF6958"/>
    <property type="match status" value="1"/>
</dbReference>
<proteinExistence type="predicted"/>
<dbReference type="PATRIC" id="fig|1185652.3.peg.149"/>
<evidence type="ECO:0000313" key="1">
    <source>
        <dbReference type="EMBL" id="AFL48746.1"/>
    </source>
</evidence>
<dbReference type="STRING" id="1185652.USDA257_c01460"/>
<dbReference type="eggNOG" id="ENOG5032SQY">
    <property type="taxonomic scope" value="Bacteria"/>
</dbReference>
<dbReference type="InterPro" id="IPR054233">
    <property type="entry name" value="DUF6958"/>
</dbReference>
<sequence>MSKPHKVVVENIIRPGKINFVDAEKYAAMKATLLAVTPTEPPGLTLAEIRERILARLPEEEFPGGKGVSWWSKTVQLDLEAKGEIVREKTRPIRLHRG</sequence>